<dbReference type="RefSeq" id="WP_119280570.1">
    <property type="nucleotide sequence ID" value="NZ_QWLA01000130.1"/>
</dbReference>
<dbReference type="AlphaFoldDB" id="A0A399EFE1"/>
<proteinExistence type="predicted"/>
<reference evidence="2 3" key="1">
    <citation type="submission" date="2018-08" db="EMBL/GenBank/DDBJ databases">
        <title>Meiothermus roseus NBRC 110900 genome sequencing project.</title>
        <authorList>
            <person name="Da Costa M.S."/>
            <person name="Albuquerque L."/>
            <person name="Raposo P."/>
            <person name="Froufe H.J.C."/>
            <person name="Barroso C.S."/>
            <person name="Egas C."/>
        </authorList>
    </citation>
    <scope>NUCLEOTIDE SEQUENCE [LARGE SCALE GENOMIC DNA]</scope>
    <source>
        <strain evidence="2 3">NBRC 110900</strain>
    </source>
</reference>
<name>A0A399EFE1_9DEIN</name>
<feature type="signal peptide" evidence="1">
    <location>
        <begin position="1"/>
        <end position="22"/>
    </location>
</feature>
<organism evidence="2 3">
    <name type="scientific">Calidithermus roseus</name>
    <dbReference type="NCBI Taxonomy" id="1644118"/>
    <lineage>
        <taxon>Bacteria</taxon>
        <taxon>Thermotogati</taxon>
        <taxon>Deinococcota</taxon>
        <taxon>Deinococci</taxon>
        <taxon>Thermales</taxon>
        <taxon>Thermaceae</taxon>
        <taxon>Calidithermus</taxon>
    </lineage>
</organism>
<sequence length="300" mass="31935">MPRWTRWTLALALGPLPLFPGADPGSAAQSLAHSENVVVSPDGRLEALSFGRRACVRVMHEARLLADLTCVDLAQPGDGVLRLVVDGRPLEVPYRAELSLSRTDYLIRLGAGWGAGSASGPGCTANACLVRGAMPLPVLPEATSHGGTTPPALPRAVPSVALEPLPLRQPEASTPDDPVHREATLVGERGPASGRELPADPAALAYARFTLRQGERGAQLSYTLLARAPLETPTAALRLYLDGQPLKARLTRRGLGPVPGRLEAGDGEWGWLELGRLQGAVLRLEWALAGGALRREWRLR</sequence>
<evidence type="ECO:0000313" key="3">
    <source>
        <dbReference type="Proteomes" id="UP000265341"/>
    </source>
</evidence>
<feature type="chain" id="PRO_5017477676" evidence="1">
    <location>
        <begin position="23"/>
        <end position="300"/>
    </location>
</feature>
<protein>
    <submittedName>
        <fullName evidence="2">Uncharacterized protein</fullName>
    </submittedName>
</protein>
<accession>A0A399EFE1</accession>
<dbReference type="Proteomes" id="UP000265341">
    <property type="component" value="Unassembled WGS sequence"/>
</dbReference>
<evidence type="ECO:0000256" key="1">
    <source>
        <dbReference type="SAM" id="SignalP"/>
    </source>
</evidence>
<keyword evidence="1" id="KW-0732">Signal</keyword>
<gene>
    <name evidence="2" type="ORF">Mrose_03516</name>
</gene>
<dbReference type="OrthoDB" id="9845523at2"/>
<comment type="caution">
    <text evidence="2">The sequence shown here is derived from an EMBL/GenBank/DDBJ whole genome shotgun (WGS) entry which is preliminary data.</text>
</comment>
<dbReference type="EMBL" id="QWLA01000130">
    <property type="protein sequence ID" value="RIH81869.1"/>
    <property type="molecule type" value="Genomic_DNA"/>
</dbReference>
<evidence type="ECO:0000313" key="2">
    <source>
        <dbReference type="EMBL" id="RIH81869.1"/>
    </source>
</evidence>
<keyword evidence="3" id="KW-1185">Reference proteome</keyword>